<keyword evidence="4" id="KW-1185">Reference proteome</keyword>
<evidence type="ECO:0000256" key="2">
    <source>
        <dbReference type="ARBA" id="ARBA00023002"/>
    </source>
</evidence>
<dbReference type="Proteomes" id="UP001500755">
    <property type="component" value="Unassembled WGS sequence"/>
</dbReference>
<dbReference type="PROSITE" id="PS00061">
    <property type="entry name" value="ADH_SHORT"/>
    <property type="match status" value="1"/>
</dbReference>
<reference evidence="3 4" key="1">
    <citation type="journal article" date="2019" name="Int. J. Syst. Evol. Microbiol.">
        <title>The Global Catalogue of Microorganisms (GCM) 10K type strain sequencing project: providing services to taxonomists for standard genome sequencing and annotation.</title>
        <authorList>
            <consortium name="The Broad Institute Genomics Platform"/>
            <consortium name="The Broad Institute Genome Sequencing Center for Infectious Disease"/>
            <person name="Wu L."/>
            <person name="Ma J."/>
        </authorList>
    </citation>
    <scope>NUCLEOTIDE SEQUENCE [LARGE SCALE GENOMIC DNA]</scope>
    <source>
        <strain evidence="3 4">JCM 14546</strain>
    </source>
</reference>
<name>A0ABN2TPE3_9MICO</name>
<dbReference type="Pfam" id="PF13561">
    <property type="entry name" value="adh_short_C2"/>
    <property type="match status" value="1"/>
</dbReference>
<dbReference type="PANTHER" id="PTHR43639">
    <property type="entry name" value="OXIDOREDUCTASE, SHORT-CHAIN DEHYDROGENASE/REDUCTASE FAMILY (AFU_ORTHOLOGUE AFUA_5G02870)"/>
    <property type="match status" value="1"/>
</dbReference>
<dbReference type="InterPro" id="IPR002347">
    <property type="entry name" value="SDR_fam"/>
</dbReference>
<evidence type="ECO:0008006" key="5">
    <source>
        <dbReference type="Google" id="ProtNLM"/>
    </source>
</evidence>
<comment type="caution">
    <text evidence="3">The sequence shown here is derived from an EMBL/GenBank/DDBJ whole genome shotgun (WGS) entry which is preliminary data.</text>
</comment>
<proteinExistence type="inferred from homology"/>
<accession>A0ABN2TPE3</accession>
<protein>
    <recommendedName>
        <fullName evidence="5">Short chain dehydrogenase</fullName>
    </recommendedName>
</protein>
<dbReference type="PRINTS" id="PR00080">
    <property type="entry name" value="SDRFAMILY"/>
</dbReference>
<evidence type="ECO:0000256" key="1">
    <source>
        <dbReference type="ARBA" id="ARBA00006484"/>
    </source>
</evidence>
<organism evidence="3 4">
    <name type="scientific">Brevibacterium samyangense</name>
    <dbReference type="NCBI Taxonomy" id="366888"/>
    <lineage>
        <taxon>Bacteria</taxon>
        <taxon>Bacillati</taxon>
        <taxon>Actinomycetota</taxon>
        <taxon>Actinomycetes</taxon>
        <taxon>Micrococcales</taxon>
        <taxon>Brevibacteriaceae</taxon>
        <taxon>Brevibacterium</taxon>
    </lineage>
</organism>
<dbReference type="InterPro" id="IPR036291">
    <property type="entry name" value="NAD(P)-bd_dom_sf"/>
</dbReference>
<comment type="similarity">
    <text evidence="1">Belongs to the short-chain dehydrogenases/reductases (SDR) family.</text>
</comment>
<gene>
    <name evidence="3" type="ORF">GCM10009755_29530</name>
</gene>
<dbReference type="SUPFAM" id="SSF51735">
    <property type="entry name" value="NAD(P)-binding Rossmann-fold domains"/>
    <property type="match status" value="1"/>
</dbReference>
<evidence type="ECO:0000313" key="4">
    <source>
        <dbReference type="Proteomes" id="UP001500755"/>
    </source>
</evidence>
<dbReference type="Gene3D" id="3.40.50.720">
    <property type="entry name" value="NAD(P)-binding Rossmann-like Domain"/>
    <property type="match status" value="1"/>
</dbReference>
<keyword evidence="2" id="KW-0560">Oxidoreductase</keyword>
<dbReference type="CDD" id="cd05233">
    <property type="entry name" value="SDR_c"/>
    <property type="match status" value="1"/>
</dbReference>
<dbReference type="InterPro" id="IPR020904">
    <property type="entry name" value="Sc_DH/Rdtase_CS"/>
</dbReference>
<dbReference type="EMBL" id="BAAANO010000043">
    <property type="protein sequence ID" value="GAA2015960.1"/>
    <property type="molecule type" value="Genomic_DNA"/>
</dbReference>
<sequence length="147" mass="14860">MAAVGEIAGGETASVSREKHTTGVLVNISSAAATTGAPGEYVHYAAAKAGIDALTKGLAPEAIGNGVRVLGVAPGTVETRIHADAGVPERTARVASAHPMGRVATPDEIATVVEFALSDAASYVVGETIRVAGGRRGFTRRTRASPR</sequence>
<dbReference type="PRINTS" id="PR00081">
    <property type="entry name" value="GDHRDH"/>
</dbReference>
<evidence type="ECO:0000313" key="3">
    <source>
        <dbReference type="EMBL" id="GAA2015960.1"/>
    </source>
</evidence>
<dbReference type="PANTHER" id="PTHR43639:SF1">
    <property type="entry name" value="SHORT-CHAIN DEHYDROGENASE_REDUCTASE FAMILY PROTEIN"/>
    <property type="match status" value="1"/>
</dbReference>